<reference evidence="3 4" key="1">
    <citation type="submission" date="2015-10" db="EMBL/GenBank/DDBJ databases">
        <title>A novel member of the family Ruminococcaceae isolated from human faeces.</title>
        <authorList>
            <person name="Shkoporov A.N."/>
            <person name="Chaplin A.V."/>
            <person name="Motuzova O.V."/>
            <person name="Kafarskaia L.I."/>
            <person name="Efimov B.A."/>
        </authorList>
    </citation>
    <scope>NUCLEOTIDE SEQUENCE [LARGE SCALE GENOMIC DNA]</scope>
    <source>
        <strain evidence="3 4">668</strain>
    </source>
</reference>
<comment type="caution">
    <text evidence="3">The sequence shown here is derived from an EMBL/GenBank/DDBJ whole genome shotgun (WGS) entry which is preliminary data.</text>
</comment>
<evidence type="ECO:0000256" key="1">
    <source>
        <dbReference type="ARBA" id="ARBA00008558"/>
    </source>
</evidence>
<evidence type="ECO:0000313" key="3">
    <source>
        <dbReference type="EMBL" id="KUE74896.1"/>
    </source>
</evidence>
<evidence type="ECO:0008006" key="5">
    <source>
        <dbReference type="Google" id="ProtNLM"/>
    </source>
</evidence>
<dbReference type="GO" id="GO:0005975">
    <property type="term" value="P:carbohydrate metabolic process"/>
    <property type="evidence" value="ECO:0007669"/>
    <property type="project" value="InterPro"/>
</dbReference>
<comment type="similarity">
    <text evidence="1">Belongs to the N-acylglucosamine 2-epimerase family.</text>
</comment>
<dbReference type="PANTHER" id="PTHR15108">
    <property type="entry name" value="N-ACYLGLUCOSAMINE-2-EPIMERASE"/>
    <property type="match status" value="1"/>
</dbReference>
<dbReference type="Pfam" id="PF07221">
    <property type="entry name" value="GlcNAc_2-epim"/>
    <property type="match status" value="1"/>
</dbReference>
<dbReference type="InterPro" id="IPR008928">
    <property type="entry name" value="6-hairpin_glycosidase_sf"/>
</dbReference>
<dbReference type="Gene3D" id="1.50.10.10">
    <property type="match status" value="1"/>
</dbReference>
<evidence type="ECO:0000256" key="2">
    <source>
        <dbReference type="ARBA" id="ARBA00023235"/>
    </source>
</evidence>
<sequence>MNKERLAKIYNWAHLNLVGTILPWWCSEFIMDKETGGYYGVVTLDGERNYSQPRNLTLLGRMLFVFSSAYRYLKGRIYLDRANYAFEDLKNHFYDKEFGGAFVNLDVDGTPLSDTKPNYCEAFFIMGLAEYYHATGNKDALHMCLEAFELMETRTKVAPGIYHATLYRDWSPKLGFDNGRGNASFALPDDAIMYPHHLCQAYYRLYQATHDNRIAKALKELVVIMLHEMYDEAHHSFITLVTKDMKRLGSSVSYGHDCELSYLLINIVNELKLDDIRERTYQVVSEVLRNVMNNAFDLNGCLYNSANLETGETGNVHVWWAASEAVSAMLCGYDITGEERFLTACEKQIAFIEKYFVNRETGDWYNNIYSDETGGHLSDGQHGMDKLNPGKCPFHNGQMCLEVMRKTGKC</sequence>
<organism evidence="3 4">
    <name type="scientific">Ruthenibacterium lactatiformans</name>
    <dbReference type="NCBI Taxonomy" id="1550024"/>
    <lineage>
        <taxon>Bacteria</taxon>
        <taxon>Bacillati</taxon>
        <taxon>Bacillota</taxon>
        <taxon>Clostridia</taxon>
        <taxon>Eubacteriales</taxon>
        <taxon>Oscillospiraceae</taxon>
        <taxon>Ruthenibacterium</taxon>
    </lineage>
</organism>
<evidence type="ECO:0000313" key="4">
    <source>
        <dbReference type="Proteomes" id="UP000053433"/>
    </source>
</evidence>
<dbReference type="SUPFAM" id="SSF48208">
    <property type="entry name" value="Six-hairpin glycosidases"/>
    <property type="match status" value="1"/>
</dbReference>
<accession>A0A0W7TM30</accession>
<dbReference type="InterPro" id="IPR010819">
    <property type="entry name" value="AGE/CE"/>
</dbReference>
<dbReference type="InterPro" id="IPR012341">
    <property type="entry name" value="6hp_glycosidase-like_sf"/>
</dbReference>
<keyword evidence="2" id="KW-0413">Isomerase</keyword>
<gene>
    <name evidence="3" type="ORF">ASJ35_16695</name>
</gene>
<dbReference type="AlphaFoldDB" id="A0A0W7TM30"/>
<proteinExistence type="inferred from homology"/>
<name>A0A0W7TM30_9FIRM</name>
<dbReference type="GO" id="GO:0016853">
    <property type="term" value="F:isomerase activity"/>
    <property type="evidence" value="ECO:0007669"/>
    <property type="project" value="UniProtKB-KW"/>
</dbReference>
<dbReference type="EMBL" id="LMUA01000037">
    <property type="protein sequence ID" value="KUE74896.1"/>
    <property type="molecule type" value="Genomic_DNA"/>
</dbReference>
<dbReference type="Proteomes" id="UP000053433">
    <property type="component" value="Unassembled WGS sequence"/>
</dbReference>
<protein>
    <recommendedName>
        <fullName evidence="5">N-acylglucosamine 2-epimerase</fullName>
    </recommendedName>
</protein>